<dbReference type="PANTHER" id="PTHR10131:SF94">
    <property type="entry name" value="TNF RECEPTOR-ASSOCIATED FACTOR 4"/>
    <property type="match status" value="1"/>
</dbReference>
<keyword evidence="5" id="KW-0472">Membrane</keyword>
<dbReference type="SMART" id="SM00184">
    <property type="entry name" value="RING"/>
    <property type="match status" value="1"/>
</dbReference>
<sequence>MNLLQQVTNLAHQPICVPLPTAQVPADTICGVCYELIFEPTTGKCKCVFCKKCLSTWHSASQDASGNASCPKCRCSFALGDLKEAANFWEDNAPDTEVDCPHEGCNVKCTLKNIKVHMKACPRLPYHCKYKEYGCTFVGIKEDLENHVCSCAGLEVLIKKLHTLSVGTGQMKIMLHQHKEWIGLLSNQLKNVQHHLNLNDPKAWWNSVELARRAYMDPIGWHKDRNKWHLFISDLGYLTTFLTYLHFAPFILMYAGSLIKAFRVSKAMGYCWKCEQMWWEEESVMKEWRENAMNDNILHLMLHFLMSLLLCLFFIFFNASPWDHHHRDYHFTVPAIWKPIVNPGRWNAAELLCGCVAATALAVGLSLTGEAPTTHKLLFILLVGFLAIFSPPFISALINCNRLGTGDLDNGWVFDLKVMKVLHFACKTAFSCYLLGTQKFVDASLLLKLVKSIFDQGSQADIFSFFAPTIYMIFISFRLWQVLGETLVDLKGVLLKDVLFRVYQNFVVFQSGVPAVFLLNFLVCACAYGGHLLGYKVRKAIIRHGVRTSDPGNPTPLASPEEKARTEVWASWVGRAGVLYFVGLFGVLMMSAE</sequence>
<reference evidence="9" key="1">
    <citation type="journal article" date="2023" name="Commun. Biol.">
        <title>Genome analysis of Parmales, the sister group of diatoms, reveals the evolutionary specialization of diatoms from phago-mixotrophs to photoautotrophs.</title>
        <authorList>
            <person name="Ban H."/>
            <person name="Sato S."/>
            <person name="Yoshikawa S."/>
            <person name="Yamada K."/>
            <person name="Nakamura Y."/>
            <person name="Ichinomiya M."/>
            <person name="Sato N."/>
            <person name="Blanc-Mathieu R."/>
            <person name="Endo H."/>
            <person name="Kuwata A."/>
            <person name="Ogata H."/>
        </authorList>
    </citation>
    <scope>NUCLEOTIDE SEQUENCE [LARGE SCALE GENOMIC DNA]</scope>
</reference>
<evidence type="ECO:0000256" key="1">
    <source>
        <dbReference type="ARBA" id="ARBA00022723"/>
    </source>
</evidence>
<evidence type="ECO:0000256" key="4">
    <source>
        <dbReference type="PROSITE-ProRule" id="PRU00207"/>
    </source>
</evidence>
<keyword evidence="3 4" id="KW-0862">Zinc</keyword>
<dbReference type="GO" id="GO:0008270">
    <property type="term" value="F:zinc ion binding"/>
    <property type="evidence" value="ECO:0007669"/>
    <property type="project" value="UniProtKB-KW"/>
</dbReference>
<dbReference type="OrthoDB" id="1630758at2759"/>
<evidence type="ECO:0000256" key="2">
    <source>
        <dbReference type="ARBA" id="ARBA00022771"/>
    </source>
</evidence>
<protein>
    <recommendedName>
        <fullName evidence="10">RING-type domain-containing protein</fullName>
    </recommendedName>
</protein>
<dbReference type="InterPro" id="IPR001841">
    <property type="entry name" value="Znf_RING"/>
</dbReference>
<keyword evidence="1 4" id="KW-0479">Metal-binding</keyword>
<dbReference type="Gene3D" id="3.30.40.10">
    <property type="entry name" value="Zinc/RING finger domain, C3HC4 (zinc finger)"/>
    <property type="match status" value="2"/>
</dbReference>
<gene>
    <name evidence="8" type="ORF">TrCOL_g1519</name>
</gene>
<evidence type="ECO:0000259" key="7">
    <source>
        <dbReference type="PROSITE" id="PS50145"/>
    </source>
</evidence>
<accession>A0A9W7GHV2</accession>
<evidence type="ECO:0000313" key="8">
    <source>
        <dbReference type="EMBL" id="GMI44543.1"/>
    </source>
</evidence>
<feature type="transmembrane region" description="Helical" evidence="5">
    <location>
        <begin position="297"/>
        <end position="317"/>
    </location>
</feature>
<dbReference type="Proteomes" id="UP001165065">
    <property type="component" value="Unassembled WGS sequence"/>
</dbReference>
<comment type="caution">
    <text evidence="8">The sequence shown here is derived from an EMBL/GenBank/DDBJ whole genome shotgun (WGS) entry which is preliminary data.</text>
</comment>
<dbReference type="PROSITE" id="PS50089">
    <property type="entry name" value="ZF_RING_2"/>
    <property type="match status" value="1"/>
</dbReference>
<dbReference type="SUPFAM" id="SSF57850">
    <property type="entry name" value="RING/U-box"/>
    <property type="match status" value="1"/>
</dbReference>
<dbReference type="PANTHER" id="PTHR10131">
    <property type="entry name" value="TNF RECEPTOR ASSOCIATED FACTOR"/>
    <property type="match status" value="1"/>
</dbReference>
<keyword evidence="2 4" id="KW-0863">Zinc-finger</keyword>
<evidence type="ECO:0000256" key="3">
    <source>
        <dbReference type="ARBA" id="ARBA00022833"/>
    </source>
</evidence>
<evidence type="ECO:0000259" key="6">
    <source>
        <dbReference type="PROSITE" id="PS50089"/>
    </source>
</evidence>
<feature type="transmembrane region" description="Helical" evidence="5">
    <location>
        <begin position="462"/>
        <end position="483"/>
    </location>
</feature>
<dbReference type="AlphaFoldDB" id="A0A9W7GHV2"/>
<evidence type="ECO:0000313" key="9">
    <source>
        <dbReference type="Proteomes" id="UP001165065"/>
    </source>
</evidence>
<feature type="transmembrane region" description="Helical" evidence="5">
    <location>
        <begin position="572"/>
        <end position="592"/>
    </location>
</feature>
<feature type="transmembrane region" description="Helical" evidence="5">
    <location>
        <begin position="503"/>
        <end position="529"/>
    </location>
</feature>
<keyword evidence="5" id="KW-0812">Transmembrane</keyword>
<evidence type="ECO:0000256" key="5">
    <source>
        <dbReference type="SAM" id="Phobius"/>
    </source>
</evidence>
<organism evidence="8 9">
    <name type="scientific">Triparma columacea</name>
    <dbReference type="NCBI Taxonomy" id="722753"/>
    <lineage>
        <taxon>Eukaryota</taxon>
        <taxon>Sar</taxon>
        <taxon>Stramenopiles</taxon>
        <taxon>Ochrophyta</taxon>
        <taxon>Bolidophyceae</taxon>
        <taxon>Parmales</taxon>
        <taxon>Triparmaceae</taxon>
        <taxon>Triparma</taxon>
    </lineage>
</organism>
<dbReference type="PROSITE" id="PS50145">
    <property type="entry name" value="ZF_TRAF"/>
    <property type="match status" value="1"/>
</dbReference>
<name>A0A9W7GHV2_9STRA</name>
<keyword evidence="5" id="KW-1133">Transmembrane helix</keyword>
<dbReference type="InterPro" id="IPR013083">
    <property type="entry name" value="Znf_RING/FYVE/PHD"/>
</dbReference>
<feature type="zinc finger region" description="TRAF-type" evidence="4">
    <location>
        <begin position="90"/>
        <end position="136"/>
    </location>
</feature>
<dbReference type="InterPro" id="IPR001293">
    <property type="entry name" value="Znf_TRAF"/>
</dbReference>
<feature type="transmembrane region" description="Helical" evidence="5">
    <location>
        <begin position="235"/>
        <end position="256"/>
    </location>
</feature>
<feature type="domain" description="TRAF-type" evidence="7">
    <location>
        <begin position="90"/>
        <end position="136"/>
    </location>
</feature>
<dbReference type="EMBL" id="BRYA01001485">
    <property type="protein sequence ID" value="GMI44543.1"/>
    <property type="molecule type" value="Genomic_DNA"/>
</dbReference>
<feature type="transmembrane region" description="Helical" evidence="5">
    <location>
        <begin position="377"/>
        <end position="398"/>
    </location>
</feature>
<dbReference type="SUPFAM" id="SSF49599">
    <property type="entry name" value="TRAF domain-like"/>
    <property type="match status" value="1"/>
</dbReference>
<feature type="domain" description="RING-type" evidence="6">
    <location>
        <begin position="30"/>
        <end position="74"/>
    </location>
</feature>
<keyword evidence="9" id="KW-1185">Reference proteome</keyword>
<evidence type="ECO:0008006" key="10">
    <source>
        <dbReference type="Google" id="ProtNLM"/>
    </source>
</evidence>
<proteinExistence type="predicted"/>